<keyword evidence="2" id="KW-1185">Reference proteome</keyword>
<dbReference type="STRING" id="1678841.TBC1_1119"/>
<proteinExistence type="predicted"/>
<name>A0A0S7BN23_9BACT</name>
<dbReference type="Proteomes" id="UP000053091">
    <property type="component" value="Unassembled WGS sequence"/>
</dbReference>
<sequence>MSTNEIILLRDLIARLDQKPFDLQSWKTNAMMILGRIFGENSQKVEMIRSIQPDFSSWSLRDATGKISQIDACRKMGREVLEAVIAELEAFGPPVKRDPSGSHNLLGLEDFITGKQAREIAQIITSDQPDDDKVSKISELIKDLDQVDLLAAIARMLIYKS</sequence>
<protein>
    <submittedName>
        <fullName evidence="1">Uncharacterized protein</fullName>
    </submittedName>
</protein>
<accession>A0A0S7BN23</accession>
<evidence type="ECO:0000313" key="1">
    <source>
        <dbReference type="EMBL" id="GAP41893.1"/>
    </source>
</evidence>
<reference evidence="1" key="1">
    <citation type="journal article" date="2015" name="Genome Announc.">
        <title>Draft Genome Sequence of Bacteroidales Strain TBC1, a Novel Isolate from a Methanogenic Wastewater Treatment System.</title>
        <authorList>
            <person name="Tourlousse D.M."/>
            <person name="Matsuura N."/>
            <person name="Sun L."/>
            <person name="Toyonaga M."/>
            <person name="Kuroda K."/>
            <person name="Ohashi A."/>
            <person name="Cruz R."/>
            <person name="Yamaguchi T."/>
            <person name="Sekiguchi Y."/>
        </authorList>
    </citation>
    <scope>NUCLEOTIDE SEQUENCE [LARGE SCALE GENOMIC DNA]</scope>
    <source>
        <strain evidence="1">TBC1</strain>
    </source>
</reference>
<dbReference type="OrthoDB" id="1123389at2"/>
<gene>
    <name evidence="1" type="ORF">TBC1_1119</name>
</gene>
<dbReference type="RefSeq" id="WP_062036733.1">
    <property type="nucleotide sequence ID" value="NZ_DF968182.1"/>
</dbReference>
<dbReference type="AlphaFoldDB" id="A0A0S7BN23"/>
<evidence type="ECO:0000313" key="2">
    <source>
        <dbReference type="Proteomes" id="UP000053091"/>
    </source>
</evidence>
<organism evidence="1">
    <name type="scientific">Lentimicrobium saccharophilum</name>
    <dbReference type="NCBI Taxonomy" id="1678841"/>
    <lineage>
        <taxon>Bacteria</taxon>
        <taxon>Pseudomonadati</taxon>
        <taxon>Bacteroidota</taxon>
        <taxon>Bacteroidia</taxon>
        <taxon>Bacteroidales</taxon>
        <taxon>Lentimicrobiaceae</taxon>
        <taxon>Lentimicrobium</taxon>
    </lineage>
</organism>
<dbReference type="EMBL" id="DF968182">
    <property type="protein sequence ID" value="GAP41893.1"/>
    <property type="molecule type" value="Genomic_DNA"/>
</dbReference>